<keyword evidence="2" id="KW-0812">Transmembrane</keyword>
<evidence type="ECO:0000256" key="1">
    <source>
        <dbReference type="SAM" id="MobiDB-lite"/>
    </source>
</evidence>
<proteinExistence type="predicted"/>
<dbReference type="GeneID" id="37023583"/>
<reference evidence="3 4" key="1">
    <citation type="journal article" date="2018" name="Mol. Biol. Evol.">
        <title>Broad Genomic Sampling Reveals a Smut Pathogenic Ancestry of the Fungal Clade Ustilaginomycotina.</title>
        <authorList>
            <person name="Kijpornyongpan T."/>
            <person name="Mondo S.J."/>
            <person name="Barry K."/>
            <person name="Sandor L."/>
            <person name="Lee J."/>
            <person name="Lipzen A."/>
            <person name="Pangilinan J."/>
            <person name="LaButti K."/>
            <person name="Hainaut M."/>
            <person name="Henrissat B."/>
            <person name="Grigoriev I.V."/>
            <person name="Spatafora J.W."/>
            <person name="Aime M.C."/>
        </authorList>
    </citation>
    <scope>NUCLEOTIDE SEQUENCE [LARGE SCALE GENOMIC DNA]</scope>
    <source>
        <strain evidence="3 4">MCA 3882</strain>
    </source>
</reference>
<dbReference type="EMBL" id="KZ819604">
    <property type="protein sequence ID" value="PWN33413.1"/>
    <property type="molecule type" value="Genomic_DNA"/>
</dbReference>
<evidence type="ECO:0000256" key="2">
    <source>
        <dbReference type="SAM" id="Phobius"/>
    </source>
</evidence>
<dbReference type="AlphaFoldDB" id="A0A316VB27"/>
<feature type="transmembrane region" description="Helical" evidence="2">
    <location>
        <begin position="221"/>
        <end position="242"/>
    </location>
</feature>
<keyword evidence="2" id="KW-0472">Membrane</keyword>
<keyword evidence="2" id="KW-1133">Transmembrane helix</keyword>
<name>A0A316VB27_9BASI</name>
<dbReference type="InParanoid" id="A0A316VB27"/>
<keyword evidence="4" id="KW-1185">Reference proteome</keyword>
<feature type="transmembrane region" description="Helical" evidence="2">
    <location>
        <begin position="26"/>
        <end position="52"/>
    </location>
</feature>
<evidence type="ECO:0000313" key="3">
    <source>
        <dbReference type="EMBL" id="PWN33413.1"/>
    </source>
</evidence>
<protein>
    <submittedName>
        <fullName evidence="3">Uncharacterized protein</fullName>
    </submittedName>
</protein>
<feature type="region of interest" description="Disordered" evidence="1">
    <location>
        <begin position="546"/>
        <end position="602"/>
    </location>
</feature>
<gene>
    <name evidence="3" type="ORF">FA14DRAFT_190563</name>
</gene>
<accession>A0A316VB27</accession>
<evidence type="ECO:0000313" key="4">
    <source>
        <dbReference type="Proteomes" id="UP000245771"/>
    </source>
</evidence>
<feature type="transmembrane region" description="Helical" evidence="2">
    <location>
        <begin position="72"/>
        <end position="96"/>
    </location>
</feature>
<sequence>MMSTTQLYFNLLPSDLCAASNFRHAFIWLASIELILSSASAGLSLTLSIAIYTHQKFIRFHTSFHPFLQASVFLTFSICLFFKAISIAGLTLAILLNDGEIFITCAQEDIDELMKSDEYKFFNHAEATVYNTEEQSAFQRGLLVSDQMTLMPGPYSCGTDRRCLYRAASNLAIKSAETLSSRPPVAIALRGSPPQDMYTNPTEVARRCFSRRQACLHRLRHIMAVYPILQLLFGVASTAFWFSSDDIHPDPVMKAFYLSQLPSLRLFNSYLALWAIGLISIMLFLLIATWHYARVDWQMQVLAVHHVLNLSQQNREYDTYDEDTGMRHTHRARVTKTECCPSCRKRERSRKQKQKDRIRDSYSLRKAVKKEEKIIARQERKLERLERLGSSTSLRQVSRDDKNSSWDDVQQHREDALNSLLRNSSNETKMQTIKPSQLLAIPAGDGDRNKSPCNVPVSPTGLSIVMSGGLAVLPAKSKGSYGTFGHRTSDTLSSDESYFGHQPEGPPILRTHTFDIDDIEGARWSGGNVTVGERPSRPLTAVIAPSNSEQVKKPRPKSILQADSRPISTRKQKHVTFPAKMESAEGGNTAHNVRPPPKAVLP</sequence>
<dbReference type="Proteomes" id="UP000245771">
    <property type="component" value="Unassembled WGS sequence"/>
</dbReference>
<feature type="transmembrane region" description="Helical" evidence="2">
    <location>
        <begin position="271"/>
        <end position="293"/>
    </location>
</feature>
<organism evidence="3 4">
    <name type="scientific">Meira miltonrushii</name>
    <dbReference type="NCBI Taxonomy" id="1280837"/>
    <lineage>
        <taxon>Eukaryota</taxon>
        <taxon>Fungi</taxon>
        <taxon>Dikarya</taxon>
        <taxon>Basidiomycota</taxon>
        <taxon>Ustilaginomycotina</taxon>
        <taxon>Exobasidiomycetes</taxon>
        <taxon>Exobasidiales</taxon>
        <taxon>Brachybasidiaceae</taxon>
        <taxon>Meira</taxon>
    </lineage>
</organism>
<dbReference type="RefSeq" id="XP_025353715.1">
    <property type="nucleotide sequence ID" value="XM_025501802.1"/>
</dbReference>